<dbReference type="Pfam" id="PF00850">
    <property type="entry name" value="Hist_deacetyl"/>
    <property type="match status" value="1"/>
</dbReference>
<dbReference type="EMBL" id="RAVZ01000393">
    <property type="protein sequence ID" value="RKG73833.1"/>
    <property type="molecule type" value="Genomic_DNA"/>
</dbReference>
<sequence>MRKVVSTMTATLLLTDPLFLQHDPGEGHPESPARLRRILQVLARTPIAGTVMAQPRSATDAELAAVHSPALLASLAGLSGQSAEIDGDTFVSPDSVDAARLAAGAAVQAVEAVLAGKARNAFALVRPPGHHAEPDRAMGFCLFNNAAIAAEAGRRLGAERVLVLDWDVHHGNGTQAAFWGRRDVLYQSVHQFPYYPGSGAAPEVGRGEGQGFTVNCGLPGGNTDADYGMIFEELLLPVAQAYRPDLILVSAGFDPHRDDPIGGMDVTERGFAAMCTSVRKLAEEVSGGKLVLCLEGGYSLEGLSNSVHACIEVLAGRDDSFATGDVNADARHALAASRQALLPFWASVR</sequence>
<dbReference type="RefSeq" id="WP_120545077.1">
    <property type="nucleotide sequence ID" value="NZ_RAVZ01000393.1"/>
</dbReference>
<dbReference type="GO" id="GO:0005737">
    <property type="term" value="C:cytoplasm"/>
    <property type="evidence" value="ECO:0007669"/>
    <property type="project" value="TreeGrafter"/>
</dbReference>
<dbReference type="CDD" id="cd09992">
    <property type="entry name" value="HDAC_classII"/>
    <property type="match status" value="1"/>
</dbReference>
<protein>
    <submittedName>
        <fullName evidence="3">Histone deacetylase</fullName>
    </submittedName>
</protein>
<keyword evidence="4" id="KW-1185">Reference proteome</keyword>
<dbReference type="InterPro" id="IPR037138">
    <property type="entry name" value="His_deacetylse_dom_sf"/>
</dbReference>
<dbReference type="GO" id="GO:0040029">
    <property type="term" value="P:epigenetic regulation of gene expression"/>
    <property type="evidence" value="ECO:0007669"/>
    <property type="project" value="TreeGrafter"/>
</dbReference>
<dbReference type="PANTHER" id="PTHR10625">
    <property type="entry name" value="HISTONE DEACETYLASE HDAC1-RELATED"/>
    <property type="match status" value="1"/>
</dbReference>
<dbReference type="AlphaFoldDB" id="A0A3A8I842"/>
<dbReference type="InterPro" id="IPR000286">
    <property type="entry name" value="HDACs"/>
</dbReference>
<evidence type="ECO:0000313" key="4">
    <source>
        <dbReference type="Proteomes" id="UP000268094"/>
    </source>
</evidence>
<gene>
    <name evidence="3" type="ORF">D7V88_35790</name>
</gene>
<dbReference type="GO" id="GO:0004407">
    <property type="term" value="F:histone deacetylase activity"/>
    <property type="evidence" value="ECO:0007669"/>
    <property type="project" value="TreeGrafter"/>
</dbReference>
<dbReference type="PANTHER" id="PTHR10625:SF11">
    <property type="entry name" value="HISTONE DEACETYLASE 14, CHLOROPLASTIC"/>
    <property type="match status" value="1"/>
</dbReference>
<evidence type="ECO:0000313" key="3">
    <source>
        <dbReference type="EMBL" id="RKG73833.1"/>
    </source>
</evidence>
<reference evidence="4" key="1">
    <citation type="submission" date="2018-09" db="EMBL/GenBank/DDBJ databases">
        <authorList>
            <person name="Livingstone P.G."/>
            <person name="Whitworth D.E."/>
        </authorList>
    </citation>
    <scope>NUCLEOTIDE SEQUENCE [LARGE SCALE GENOMIC DNA]</scope>
    <source>
        <strain evidence="4">CA054A</strain>
    </source>
</reference>
<feature type="domain" description="Histone deacetylase" evidence="2">
    <location>
        <begin position="28"/>
        <end position="314"/>
    </location>
</feature>
<organism evidence="3 4">
    <name type="scientific">Corallococcus terminator</name>
    <dbReference type="NCBI Taxonomy" id="2316733"/>
    <lineage>
        <taxon>Bacteria</taxon>
        <taxon>Pseudomonadati</taxon>
        <taxon>Myxococcota</taxon>
        <taxon>Myxococcia</taxon>
        <taxon>Myxococcales</taxon>
        <taxon>Cystobacterineae</taxon>
        <taxon>Myxococcaceae</taxon>
        <taxon>Corallococcus</taxon>
    </lineage>
</organism>
<evidence type="ECO:0000256" key="1">
    <source>
        <dbReference type="ARBA" id="ARBA00005947"/>
    </source>
</evidence>
<accession>A0A3A8I842</accession>
<comment type="similarity">
    <text evidence="1">Belongs to the histone deacetylase family.</text>
</comment>
<dbReference type="Gene3D" id="3.40.800.20">
    <property type="entry name" value="Histone deacetylase domain"/>
    <property type="match status" value="1"/>
</dbReference>
<dbReference type="Proteomes" id="UP000268094">
    <property type="component" value="Unassembled WGS sequence"/>
</dbReference>
<name>A0A3A8I842_9BACT</name>
<dbReference type="OrthoDB" id="9808367at2"/>
<dbReference type="InterPro" id="IPR023696">
    <property type="entry name" value="Ureohydrolase_dom_sf"/>
</dbReference>
<comment type="caution">
    <text evidence="3">The sequence shown here is derived from an EMBL/GenBank/DDBJ whole genome shotgun (WGS) entry which is preliminary data.</text>
</comment>
<evidence type="ECO:0000259" key="2">
    <source>
        <dbReference type="Pfam" id="PF00850"/>
    </source>
</evidence>
<dbReference type="SUPFAM" id="SSF52768">
    <property type="entry name" value="Arginase/deacetylase"/>
    <property type="match status" value="1"/>
</dbReference>
<dbReference type="PRINTS" id="PR01270">
    <property type="entry name" value="HDASUPER"/>
</dbReference>
<proteinExistence type="inferred from homology"/>
<dbReference type="InterPro" id="IPR023801">
    <property type="entry name" value="His_deacetylse_dom"/>
</dbReference>